<protein>
    <recommendedName>
        <fullName evidence="4">Pseudouridine synthase</fullName>
    </recommendedName>
</protein>
<proteinExistence type="predicted"/>
<sequence>MNKLFTVLTLAMVSHYSFAAAEKPVTKPLDGKPAVAIQIFDVSGKVAKPIQGNKLNIAKKQNRLCWNSINVPVEGKVMIAEAIYAPAKSKAISEGSQVQASPDGTSNTIITNLNNVTEKYVSRCWDFDKTDPIGKYKMDVQINDQVFKGLEFEIVK</sequence>
<evidence type="ECO:0000256" key="1">
    <source>
        <dbReference type="SAM" id="SignalP"/>
    </source>
</evidence>
<evidence type="ECO:0000313" key="3">
    <source>
        <dbReference type="Proteomes" id="UP001432017"/>
    </source>
</evidence>
<accession>A0ABU7ZF27</accession>
<gene>
    <name evidence="2" type="ORF">V6W77_06075</name>
</gene>
<keyword evidence="1" id="KW-0732">Signal</keyword>
<feature type="chain" id="PRO_5047535344" description="Pseudouridine synthase" evidence="1">
    <location>
        <begin position="20"/>
        <end position="156"/>
    </location>
</feature>
<evidence type="ECO:0000313" key="2">
    <source>
        <dbReference type="EMBL" id="MEG9475838.1"/>
    </source>
</evidence>
<dbReference type="RefSeq" id="WP_283385694.1">
    <property type="nucleotide sequence ID" value="NZ_JBAJJF010000003.1"/>
</dbReference>
<organism evidence="2 3">
    <name type="scientific">Mannheimia indoligenes</name>
    <dbReference type="NCBI Taxonomy" id="3103145"/>
    <lineage>
        <taxon>Bacteria</taxon>
        <taxon>Pseudomonadati</taxon>
        <taxon>Pseudomonadota</taxon>
        <taxon>Gammaproteobacteria</taxon>
        <taxon>Pasteurellales</taxon>
        <taxon>Pasteurellaceae</taxon>
        <taxon>Mannheimia</taxon>
    </lineage>
</organism>
<feature type="signal peptide" evidence="1">
    <location>
        <begin position="1"/>
        <end position="19"/>
    </location>
</feature>
<comment type="caution">
    <text evidence="2">The sequence shown here is derived from an EMBL/GenBank/DDBJ whole genome shotgun (WGS) entry which is preliminary data.</text>
</comment>
<evidence type="ECO:0008006" key="4">
    <source>
        <dbReference type="Google" id="ProtNLM"/>
    </source>
</evidence>
<keyword evidence="3" id="KW-1185">Reference proteome</keyword>
<reference evidence="2" key="1">
    <citation type="submission" date="2023-12" db="EMBL/GenBank/DDBJ databases">
        <title>Mannheima indologenes sp. nov. proposed for Clade V organisms of Mannheimia.</title>
        <authorList>
            <person name="Christensen H."/>
        </authorList>
    </citation>
    <scope>NUCLEOTIDE SEQUENCE</scope>
    <source>
        <strain evidence="2">M14.4</strain>
    </source>
</reference>
<name>A0ABU7ZF27_9PAST</name>
<dbReference type="EMBL" id="JBAJJM010000007">
    <property type="protein sequence ID" value="MEG9475838.1"/>
    <property type="molecule type" value="Genomic_DNA"/>
</dbReference>
<dbReference type="Proteomes" id="UP001432017">
    <property type="component" value="Unassembled WGS sequence"/>
</dbReference>